<evidence type="ECO:0000259" key="6">
    <source>
        <dbReference type="Pfam" id="PF06271"/>
    </source>
</evidence>
<feature type="transmembrane region" description="Helical" evidence="5">
    <location>
        <begin position="84"/>
        <end position="104"/>
    </location>
</feature>
<evidence type="ECO:0000256" key="1">
    <source>
        <dbReference type="ARBA" id="ARBA00004141"/>
    </source>
</evidence>
<dbReference type="GO" id="GO:0016020">
    <property type="term" value="C:membrane"/>
    <property type="evidence" value="ECO:0007669"/>
    <property type="project" value="UniProtKB-SubCell"/>
</dbReference>
<dbReference type="STRING" id="452.Lspi_0856"/>
<dbReference type="Pfam" id="PF06271">
    <property type="entry name" value="RDD"/>
    <property type="match status" value="1"/>
</dbReference>
<proteinExistence type="predicted"/>
<name>A0A0W0Z6E2_LEGSP</name>
<dbReference type="EMBL" id="LNYX01000012">
    <property type="protein sequence ID" value="KTD64689.1"/>
    <property type="molecule type" value="Genomic_DNA"/>
</dbReference>
<organism evidence="7 8">
    <name type="scientific">Legionella spiritensis</name>
    <dbReference type="NCBI Taxonomy" id="452"/>
    <lineage>
        <taxon>Bacteria</taxon>
        <taxon>Pseudomonadati</taxon>
        <taxon>Pseudomonadota</taxon>
        <taxon>Gammaproteobacteria</taxon>
        <taxon>Legionellales</taxon>
        <taxon>Legionellaceae</taxon>
        <taxon>Legionella</taxon>
    </lineage>
</organism>
<keyword evidence="3 5" id="KW-1133">Transmembrane helix</keyword>
<gene>
    <name evidence="7" type="ORF">Lspi_0856</name>
</gene>
<evidence type="ECO:0000313" key="7">
    <source>
        <dbReference type="EMBL" id="KTD64689.1"/>
    </source>
</evidence>
<dbReference type="Proteomes" id="UP000054877">
    <property type="component" value="Unassembled WGS sequence"/>
</dbReference>
<dbReference type="AlphaFoldDB" id="A0A0W0Z6E2"/>
<sequence length="127" mass="14359">MWFRYVAALFYDLLIALSLLMAVTALCVWANGHHAIPPASRWYQGCMLLTLASYYALSIKAGGQTIGMRAWKLQILDGKNQRPGFIAITGRLTLTLPAWLFAVIRWKNPQLLLLQWTNTKLGLVDRP</sequence>
<dbReference type="InterPro" id="IPR010432">
    <property type="entry name" value="RDD"/>
</dbReference>
<reference evidence="7 8" key="1">
    <citation type="submission" date="2015-11" db="EMBL/GenBank/DDBJ databases">
        <title>Genomic analysis of 38 Legionella species identifies large and diverse effector repertoires.</title>
        <authorList>
            <person name="Burstein D."/>
            <person name="Amaro F."/>
            <person name="Zusman T."/>
            <person name="Lifshitz Z."/>
            <person name="Cohen O."/>
            <person name="Gilbert J.A."/>
            <person name="Pupko T."/>
            <person name="Shuman H.A."/>
            <person name="Segal G."/>
        </authorList>
    </citation>
    <scope>NUCLEOTIDE SEQUENCE [LARGE SCALE GENOMIC DNA]</scope>
    <source>
        <strain evidence="7 8">Mt.St.Helens-9</strain>
    </source>
</reference>
<evidence type="ECO:0000256" key="5">
    <source>
        <dbReference type="SAM" id="Phobius"/>
    </source>
</evidence>
<dbReference type="RefSeq" id="WP_058482797.1">
    <property type="nucleotide sequence ID" value="NZ_CAAAII010000002.1"/>
</dbReference>
<dbReference type="OrthoDB" id="9793824at2"/>
<keyword evidence="4 5" id="KW-0472">Membrane</keyword>
<comment type="subcellular location">
    <subcellularLocation>
        <location evidence="1">Membrane</location>
        <topology evidence="1">Multi-pass membrane protein</topology>
    </subcellularLocation>
</comment>
<evidence type="ECO:0000313" key="8">
    <source>
        <dbReference type="Proteomes" id="UP000054877"/>
    </source>
</evidence>
<keyword evidence="8" id="KW-1185">Reference proteome</keyword>
<evidence type="ECO:0000256" key="3">
    <source>
        <dbReference type="ARBA" id="ARBA00022989"/>
    </source>
</evidence>
<evidence type="ECO:0000256" key="4">
    <source>
        <dbReference type="ARBA" id="ARBA00023136"/>
    </source>
</evidence>
<feature type="domain" description="RDD" evidence="6">
    <location>
        <begin position="1"/>
        <end position="125"/>
    </location>
</feature>
<dbReference type="PATRIC" id="fig|452.5.peg.937"/>
<protein>
    <submittedName>
        <fullName evidence="7">RDD family protein</fullName>
    </submittedName>
</protein>
<accession>A0A0W0Z6E2</accession>
<keyword evidence="2 5" id="KW-0812">Transmembrane</keyword>
<comment type="caution">
    <text evidence="7">The sequence shown here is derived from an EMBL/GenBank/DDBJ whole genome shotgun (WGS) entry which is preliminary data.</text>
</comment>
<evidence type="ECO:0000256" key="2">
    <source>
        <dbReference type="ARBA" id="ARBA00022692"/>
    </source>
</evidence>
<feature type="transmembrane region" description="Helical" evidence="5">
    <location>
        <begin position="42"/>
        <end position="63"/>
    </location>
</feature>